<evidence type="ECO:0000313" key="5">
    <source>
        <dbReference type="Proteomes" id="UP000694523"/>
    </source>
</evidence>
<evidence type="ECO:0000313" key="4">
    <source>
        <dbReference type="Ensembl" id="ENSNMLP00000031672.1"/>
    </source>
</evidence>
<feature type="transmembrane region" description="Helical" evidence="3">
    <location>
        <begin position="85"/>
        <end position="109"/>
    </location>
</feature>
<accession>A0A8C6WU33</accession>
<keyword evidence="3" id="KW-0472">Membrane</keyword>
<evidence type="ECO:0000256" key="1">
    <source>
        <dbReference type="ARBA" id="ARBA00006704"/>
    </source>
</evidence>
<reference evidence="4" key="1">
    <citation type="submission" date="2025-08" db="UniProtKB">
        <authorList>
            <consortium name="Ensembl"/>
        </authorList>
    </citation>
    <scope>IDENTIFICATION</scope>
</reference>
<evidence type="ECO:0000256" key="3">
    <source>
        <dbReference type="SAM" id="Phobius"/>
    </source>
</evidence>
<proteinExistence type="inferred from homology"/>
<dbReference type="InterPro" id="IPR038662">
    <property type="entry name" value="ATP_synth_F0_csu_sf"/>
</dbReference>
<dbReference type="Ensembl" id="ENSNMLT00000035302.1">
    <property type="protein sequence ID" value="ENSNMLP00000031672.1"/>
    <property type="gene ID" value="ENSNMLG00000019875.1"/>
</dbReference>
<feature type="region of interest" description="Disordered" evidence="2">
    <location>
        <begin position="26"/>
        <end position="50"/>
    </location>
</feature>
<dbReference type="AlphaFoldDB" id="A0A8C6WU33"/>
<sequence length="111" mass="12213">PGAGVRRAETPAVTTSAPEFILTAARLPSSRPQRDSSPHNGTVTNRGKRVQPELWTTAVQRPGTHLQMFGSLFIEYVRNPSLNRALLLGFALTEAMGLSVFSSLFLFFLRQ</sequence>
<dbReference type="Gene3D" id="1.20.20.10">
    <property type="entry name" value="F1F0 ATP synthase subunit C"/>
    <property type="match status" value="1"/>
</dbReference>
<keyword evidence="5" id="KW-1185">Reference proteome</keyword>
<name>A0A8C6WU33_9GOBI</name>
<keyword evidence="3" id="KW-0812">Transmembrane</keyword>
<comment type="similarity">
    <text evidence="1">Belongs to the ATPase C chain family.</text>
</comment>
<organism evidence="4 5">
    <name type="scientific">Neogobius melanostomus</name>
    <name type="common">round goby</name>
    <dbReference type="NCBI Taxonomy" id="47308"/>
    <lineage>
        <taxon>Eukaryota</taxon>
        <taxon>Metazoa</taxon>
        <taxon>Chordata</taxon>
        <taxon>Craniata</taxon>
        <taxon>Vertebrata</taxon>
        <taxon>Euteleostomi</taxon>
        <taxon>Actinopterygii</taxon>
        <taxon>Neopterygii</taxon>
        <taxon>Teleostei</taxon>
        <taxon>Neoteleostei</taxon>
        <taxon>Acanthomorphata</taxon>
        <taxon>Gobiaria</taxon>
        <taxon>Gobiiformes</taxon>
        <taxon>Gobioidei</taxon>
        <taxon>Gobiidae</taxon>
        <taxon>Benthophilinae</taxon>
        <taxon>Neogobiini</taxon>
        <taxon>Neogobius</taxon>
    </lineage>
</organism>
<evidence type="ECO:0000256" key="2">
    <source>
        <dbReference type="SAM" id="MobiDB-lite"/>
    </source>
</evidence>
<protein>
    <submittedName>
        <fullName evidence="4">Uncharacterized protein</fullName>
    </submittedName>
</protein>
<keyword evidence="3" id="KW-1133">Transmembrane helix</keyword>
<dbReference type="Proteomes" id="UP000694523">
    <property type="component" value="Unplaced"/>
</dbReference>
<reference evidence="4" key="2">
    <citation type="submission" date="2025-09" db="UniProtKB">
        <authorList>
            <consortium name="Ensembl"/>
        </authorList>
    </citation>
    <scope>IDENTIFICATION</scope>
</reference>